<dbReference type="AlphaFoldDB" id="C6HMX5"/>
<organism evidence="2 3">
    <name type="scientific">Ajellomyces capsulatus (strain H143)</name>
    <name type="common">Darling's disease fungus</name>
    <name type="synonym">Histoplasma capsulatum</name>
    <dbReference type="NCBI Taxonomy" id="544712"/>
    <lineage>
        <taxon>Eukaryota</taxon>
        <taxon>Fungi</taxon>
        <taxon>Dikarya</taxon>
        <taxon>Ascomycota</taxon>
        <taxon>Pezizomycotina</taxon>
        <taxon>Eurotiomycetes</taxon>
        <taxon>Eurotiomycetidae</taxon>
        <taxon>Onygenales</taxon>
        <taxon>Ajellomycetaceae</taxon>
        <taxon>Histoplasma</taxon>
    </lineage>
</organism>
<accession>C6HMX5</accession>
<reference evidence="3" key="1">
    <citation type="submission" date="2009-05" db="EMBL/GenBank/DDBJ databases">
        <title>The genome sequence of Ajellomyces capsulatus strain H143.</title>
        <authorList>
            <person name="Champion M."/>
            <person name="Cuomo C.A."/>
            <person name="Ma L.-J."/>
            <person name="Henn M.R."/>
            <person name="Sil A."/>
            <person name="Goldman B."/>
            <person name="Young S.K."/>
            <person name="Kodira C.D."/>
            <person name="Zeng Q."/>
            <person name="Koehrsen M."/>
            <person name="Alvarado L."/>
            <person name="Berlin A.M."/>
            <person name="Borenstein D."/>
            <person name="Chen Z."/>
            <person name="Engels R."/>
            <person name="Freedman E."/>
            <person name="Gellesch M."/>
            <person name="Goldberg J."/>
            <person name="Griggs A."/>
            <person name="Gujja S."/>
            <person name="Heiman D.I."/>
            <person name="Hepburn T.A."/>
            <person name="Howarth C."/>
            <person name="Jen D."/>
            <person name="Larson L."/>
            <person name="Lewis B."/>
            <person name="Mehta T."/>
            <person name="Park D."/>
            <person name="Pearson M."/>
            <person name="Roberts A."/>
            <person name="Saif S."/>
            <person name="Shea T.D."/>
            <person name="Shenoy N."/>
            <person name="Sisk P."/>
            <person name="Stolte C."/>
            <person name="Sykes S."/>
            <person name="Walk T."/>
            <person name="White J."/>
            <person name="Yandava C."/>
            <person name="Klein B."/>
            <person name="McEwen J.G."/>
            <person name="Puccia R."/>
            <person name="Goldman G.H."/>
            <person name="Felipe M.S."/>
            <person name="Nino-Vega G."/>
            <person name="San-Blas G."/>
            <person name="Taylor J.W."/>
            <person name="Mendoza L."/>
            <person name="Galagan J.E."/>
            <person name="Nusbaum C."/>
            <person name="Birren B.W."/>
        </authorList>
    </citation>
    <scope>NUCLEOTIDE SEQUENCE [LARGE SCALE GENOMIC DNA]</scope>
    <source>
        <strain evidence="3">H143</strain>
    </source>
</reference>
<feature type="domain" description="Heterokaryon incompatibility" evidence="1">
    <location>
        <begin position="196"/>
        <end position="293"/>
    </location>
</feature>
<dbReference type="Proteomes" id="UP000002624">
    <property type="component" value="Unassembled WGS sequence"/>
</dbReference>
<proteinExistence type="predicted"/>
<dbReference type="VEuPathDB" id="FungiDB:HCDG_07441"/>
<evidence type="ECO:0000313" key="2">
    <source>
        <dbReference type="EMBL" id="EER38572.1"/>
    </source>
</evidence>
<dbReference type="eggNOG" id="ENOG502SICY">
    <property type="taxonomic scope" value="Eukaryota"/>
</dbReference>
<evidence type="ECO:0000259" key="1">
    <source>
        <dbReference type="Pfam" id="PF06985"/>
    </source>
</evidence>
<dbReference type="PANTHER" id="PTHR33112">
    <property type="entry name" value="DOMAIN PROTEIN, PUTATIVE-RELATED"/>
    <property type="match status" value="1"/>
</dbReference>
<name>C6HMX5_AJECH</name>
<dbReference type="EMBL" id="GG692431">
    <property type="protein sequence ID" value="EER38572.1"/>
    <property type="molecule type" value="Genomic_DNA"/>
</dbReference>
<sequence>MTCALCNKFQGKWNLSDTRLRGMNRHRIVPRFTWEEMQCSATSCYSCNILISGCRGCFSQHGIEESEIIHGILRFYYPTTLDNAVKQEASKDLIFLMKGGRRFEVQLFCTEDDDCPIPDSWDYIPVSRRTSPRTDSDMAIVTIKGWISSCIVTHCTPECFCDSPDNPPLPTRVVDVGLDDDSVKLIEPKGAVRAKYICLSHCWGLAQIITTTKSTLADRKRAIPWRSLSKTFRDAISLTRALGIKYIWIDSLCIIQDDARDWDVESSNMAAIYTNGHLTIAATMSANGAGGLFRDTPDFEVSGNAPPSDKNGKGEPYRLFFRERIDHHIDMA</sequence>
<gene>
    <name evidence="2" type="ORF">HCDG_07441</name>
</gene>
<dbReference type="OMA" id="ARAKYIC"/>
<evidence type="ECO:0000313" key="3">
    <source>
        <dbReference type="Proteomes" id="UP000002624"/>
    </source>
</evidence>
<dbReference type="Pfam" id="PF06985">
    <property type="entry name" value="HET"/>
    <property type="match status" value="1"/>
</dbReference>
<protein>
    <recommendedName>
        <fullName evidence="1">Heterokaryon incompatibility domain-containing protein</fullName>
    </recommendedName>
</protein>
<dbReference type="HOGENOM" id="CLU_836695_0_0_1"/>
<dbReference type="STRING" id="544712.C6HMX5"/>
<dbReference type="OrthoDB" id="5362512at2759"/>
<dbReference type="PANTHER" id="PTHR33112:SF13">
    <property type="entry name" value="HETEROKARYON INCOMPATIBILITY DOMAIN-CONTAINING PROTEIN"/>
    <property type="match status" value="1"/>
</dbReference>
<dbReference type="InterPro" id="IPR010730">
    <property type="entry name" value="HET"/>
</dbReference>